<organism evidence="1 2">
    <name type="scientific">Melastoma candidum</name>
    <dbReference type="NCBI Taxonomy" id="119954"/>
    <lineage>
        <taxon>Eukaryota</taxon>
        <taxon>Viridiplantae</taxon>
        <taxon>Streptophyta</taxon>
        <taxon>Embryophyta</taxon>
        <taxon>Tracheophyta</taxon>
        <taxon>Spermatophyta</taxon>
        <taxon>Magnoliopsida</taxon>
        <taxon>eudicotyledons</taxon>
        <taxon>Gunneridae</taxon>
        <taxon>Pentapetalae</taxon>
        <taxon>rosids</taxon>
        <taxon>malvids</taxon>
        <taxon>Myrtales</taxon>
        <taxon>Melastomataceae</taxon>
        <taxon>Melastomatoideae</taxon>
        <taxon>Melastomateae</taxon>
        <taxon>Melastoma</taxon>
    </lineage>
</organism>
<protein>
    <submittedName>
        <fullName evidence="1">Uncharacterized protein</fullName>
    </submittedName>
</protein>
<dbReference type="Proteomes" id="UP001057402">
    <property type="component" value="Chromosome 11"/>
</dbReference>
<evidence type="ECO:0000313" key="2">
    <source>
        <dbReference type="Proteomes" id="UP001057402"/>
    </source>
</evidence>
<reference evidence="2" key="1">
    <citation type="journal article" date="2023" name="Front. Plant Sci.">
        <title>Chromosomal-level genome assembly of Melastoma candidum provides insights into trichome evolution.</title>
        <authorList>
            <person name="Zhong Y."/>
            <person name="Wu W."/>
            <person name="Sun C."/>
            <person name="Zou P."/>
            <person name="Liu Y."/>
            <person name="Dai S."/>
            <person name="Zhou R."/>
        </authorList>
    </citation>
    <scope>NUCLEOTIDE SEQUENCE [LARGE SCALE GENOMIC DNA]</scope>
</reference>
<proteinExistence type="predicted"/>
<evidence type="ECO:0000313" key="1">
    <source>
        <dbReference type="EMBL" id="KAI4311058.1"/>
    </source>
</evidence>
<gene>
    <name evidence="1" type="ORF">MLD38_035994</name>
</gene>
<dbReference type="EMBL" id="CM042890">
    <property type="protein sequence ID" value="KAI4311058.1"/>
    <property type="molecule type" value="Genomic_DNA"/>
</dbReference>
<name>A0ACB9LIZ5_9MYRT</name>
<keyword evidence="2" id="KW-1185">Reference proteome</keyword>
<comment type="caution">
    <text evidence="1">The sequence shown here is derived from an EMBL/GenBank/DDBJ whole genome shotgun (WGS) entry which is preliminary data.</text>
</comment>
<sequence>MAAADSGSGPRYAPEDPTLPKPWKGLIDGSTGNLYYWNPETSVTQYEKPAAFPPLHQGPPPQAGGVTSTAPLPQQMSSLPASVQGAQLNGLISQLGQHVNPSSLGLQQQGNSLLQHQGQSQQQLPGSVGQVSFQTQYSQYGQSVPQPGSYETQQIGVQMMQHMTQSSLLQSGQQMQHQQHQQQQQQQSGQPIPHQQPGQLMPQQHQQQQSLGPPMPHQHQHQQSLGQSMSHKHFEPGSQQISKVPPHSAPQVGFSQPHQFPQRQMTHHQVPSHQEQHGSHEQGPISLPAQVLDKHREYKAKDEEADLPQFNYSQFQQNSVPPSQNLPTGPGSGQIPHMGASPGKFKPFGGFPVSLQQSNAVPQYQQPLPDPAKQNRGPSFSNQMGAPMMQSQQPSMSPGGSRMGFEDNLRGRPSSEYYFNDHKEGPLVSPQHPKLAPIPMARNAQDMKLSGLPQQNIPHRHATGFNSPPAHMLSNTHGPPTAPTAFASNIPPPNQYLGPSGFPALPSAEAYCQQNEVTVMGDNVPAPFMTFEATRFPPEILRDMNAAGFAAPTPIQAQTWPIALQSRDIVAIAKTGSGKTLGYLIPAFMLLRVQRNNPRNGPTVLVLAPTRELATQIQDEAMKFGRSSGVSCTCLYGGAPKGPQLRELERGADIVVATPGRLNDILETKQIDLRQVSLFVLDEADRMLDMGFEPQIRKVVNELPPRRQTLMYTATWPKEVRKIASDLLVNPVQVNIGSVDELVANKSITQHVEVVPQMEKQRRLEHILRSQERGAKVIIFCSTKRLCDQLARSIGRNFGAVAIHGDKSQGERDWALNQFRTGRNTVLVATDVAARGLDIKDIRVVINYDFPTGIEDYVHRIGRTGRAGATGVSYTFFCEQDWKYATDLIKVLEGAEQHVPPQLREMASRGASGYNRDRGRISRFDSDGGVSGHWDSGGRGGMREGNFGGHGGMGGGGMRDGGFGGMRDNNFGGWGGMRDGGFDGRGAGRVGKRDGGFDGRGGGRGGMGARGGRGDFFPGRGGGPRGFSGPLDRYDNMDGRGGYSRGRGRGRFGDRREIANRGRGGGSYGRSPDMVRTWGGRSSSRSRSRSGSRGRSRSRSRSWTRSRSRSRSRSWSKGRSRSYSRSRSRSPSYDRYERRPRVSKFDQRDPSIPLPNTLNTATAPEPDVASANVYSGTNPSIQPTMEQNDSRPEVRGLDPTVLAP</sequence>
<accession>A0ACB9LIZ5</accession>